<dbReference type="InterPro" id="IPR011250">
    <property type="entry name" value="OMP/PagP_B-barrel"/>
</dbReference>
<protein>
    <submittedName>
        <fullName evidence="4">Porin family protein</fullName>
    </submittedName>
</protein>
<dbReference type="InterPro" id="IPR027385">
    <property type="entry name" value="Beta-barrel_OMP"/>
</dbReference>
<keyword evidence="5" id="KW-1185">Reference proteome</keyword>
<evidence type="ECO:0000256" key="1">
    <source>
        <dbReference type="ARBA" id="ARBA00022729"/>
    </source>
</evidence>
<dbReference type="EMBL" id="CP041166">
    <property type="protein sequence ID" value="QFR42473.1"/>
    <property type="molecule type" value="Genomic_DNA"/>
</dbReference>
<name>A0AAJ4DLR0_9BACT</name>
<evidence type="ECO:0000313" key="4">
    <source>
        <dbReference type="EMBL" id="QFR42473.1"/>
    </source>
</evidence>
<dbReference type="Pfam" id="PF13505">
    <property type="entry name" value="OMP_b-brl"/>
    <property type="match status" value="1"/>
</dbReference>
<dbReference type="SUPFAM" id="SSF56925">
    <property type="entry name" value="OMPA-like"/>
    <property type="match status" value="1"/>
</dbReference>
<dbReference type="AlphaFoldDB" id="A0AAJ4DLR0"/>
<evidence type="ECO:0000313" key="5">
    <source>
        <dbReference type="Proteomes" id="UP000326061"/>
    </source>
</evidence>
<gene>
    <name evidence="4" type="ORF">FJR47_00480</name>
</gene>
<feature type="chain" id="PRO_5042590999" evidence="2">
    <location>
        <begin position="21"/>
        <end position="216"/>
    </location>
</feature>
<evidence type="ECO:0000259" key="3">
    <source>
        <dbReference type="Pfam" id="PF13505"/>
    </source>
</evidence>
<reference evidence="5" key="1">
    <citation type="submission" date="2019-06" db="EMBL/GenBank/DDBJ databases">
        <title>Sulfurimonas gotlandica sp. nov., a chemoautotrophic and psychrotolerant epsilonproteobacterium isolated from a pelagic redoxcline, and an emended description of the genus Sulfurimonas.</title>
        <authorList>
            <person name="Wang S."/>
            <person name="Jiang L."/>
            <person name="Shao Z."/>
        </authorList>
    </citation>
    <scope>NUCLEOTIDE SEQUENCE [LARGE SCALE GENOMIC DNA]</scope>
    <source>
        <strain evidence="5">1-1N</strain>
    </source>
</reference>
<proteinExistence type="predicted"/>
<sequence length="216" mass="24280">MKKFTFSVAALVLISASVVASESTNTGFYVGAAVSSIQNEFAAKSHYYYYEEDSDMAKGDTDHVGAMLQLGYKFNPYIAVETRYWATGGRSWQDLENWSSDPDDSFETKFDAMGLYLKPMYPVANGFDVYGLLGFALMNYDLTYISNGEEYAHRNFSDTSFSYGVGASYAINDSLTLFADYVRLYDDKITVFSSSYSHDYADITTDTFNFGLAYKF</sequence>
<organism evidence="4 5">
    <name type="scientific">Sulfurimonas xiamenensis</name>
    <dbReference type="NCBI Taxonomy" id="2590021"/>
    <lineage>
        <taxon>Bacteria</taxon>
        <taxon>Pseudomonadati</taxon>
        <taxon>Campylobacterota</taxon>
        <taxon>Epsilonproteobacteria</taxon>
        <taxon>Campylobacterales</taxon>
        <taxon>Sulfurimonadaceae</taxon>
        <taxon>Sulfurimonas</taxon>
    </lineage>
</organism>
<accession>A0AAJ4DLR0</accession>
<dbReference type="Gene3D" id="2.40.160.20">
    <property type="match status" value="1"/>
</dbReference>
<feature type="signal peptide" evidence="2">
    <location>
        <begin position="1"/>
        <end position="20"/>
    </location>
</feature>
<evidence type="ECO:0000256" key="2">
    <source>
        <dbReference type="SAM" id="SignalP"/>
    </source>
</evidence>
<dbReference type="RefSeq" id="WP_152298544.1">
    <property type="nucleotide sequence ID" value="NZ_CP041166.1"/>
</dbReference>
<feature type="domain" description="Outer membrane protein beta-barrel" evidence="3">
    <location>
        <begin position="7"/>
        <end position="216"/>
    </location>
</feature>
<dbReference type="KEGG" id="suln:FJR47_00480"/>
<dbReference type="Proteomes" id="UP000326061">
    <property type="component" value="Chromosome"/>
</dbReference>
<keyword evidence="1 2" id="KW-0732">Signal</keyword>